<evidence type="ECO:0000313" key="2">
    <source>
        <dbReference type="EMBL" id="OOK75670.1"/>
    </source>
</evidence>
<dbReference type="Proteomes" id="UP000189229">
    <property type="component" value="Unassembled WGS sequence"/>
</dbReference>
<accession>A0A1V3X981</accession>
<evidence type="ECO:0000313" key="3">
    <source>
        <dbReference type="Proteomes" id="UP000189229"/>
    </source>
</evidence>
<proteinExistence type="predicted"/>
<evidence type="ECO:0000256" key="1">
    <source>
        <dbReference type="SAM" id="MobiDB-lite"/>
    </source>
</evidence>
<dbReference type="AlphaFoldDB" id="A0A1V3X981"/>
<feature type="region of interest" description="Disordered" evidence="1">
    <location>
        <begin position="1"/>
        <end position="28"/>
    </location>
</feature>
<gene>
    <name evidence="2" type="ORF">BZL30_3786</name>
</gene>
<reference evidence="2 3" key="1">
    <citation type="submission" date="2017-02" db="EMBL/GenBank/DDBJ databases">
        <title>Complete genome sequences of Mycobacterium kansasii strains isolated from rhesus macaques.</title>
        <authorList>
            <person name="Panda A."/>
            <person name="Nagaraj S."/>
            <person name="Zhao X."/>
            <person name="Tettelin H."/>
            <person name="Detolla L.J."/>
        </authorList>
    </citation>
    <scope>NUCLEOTIDE SEQUENCE [LARGE SCALE GENOMIC DNA]</scope>
    <source>
        <strain evidence="2 3">11-3813</strain>
    </source>
</reference>
<sequence length="48" mass="5439">MYVDGTAASVQPMATGRHPRVAHPTSDSRRGSWMRLWCSYLAVFKQTK</sequence>
<organism evidence="2 3">
    <name type="scientific">Mycobacterium kansasii</name>
    <dbReference type="NCBI Taxonomy" id="1768"/>
    <lineage>
        <taxon>Bacteria</taxon>
        <taxon>Bacillati</taxon>
        <taxon>Actinomycetota</taxon>
        <taxon>Actinomycetes</taxon>
        <taxon>Mycobacteriales</taxon>
        <taxon>Mycobacteriaceae</taxon>
        <taxon>Mycobacterium</taxon>
    </lineage>
</organism>
<dbReference type="EMBL" id="MVBM01000003">
    <property type="protein sequence ID" value="OOK75670.1"/>
    <property type="molecule type" value="Genomic_DNA"/>
</dbReference>
<protein>
    <submittedName>
        <fullName evidence="2">Uncharacterized protein</fullName>
    </submittedName>
</protein>
<comment type="caution">
    <text evidence="2">The sequence shown here is derived from an EMBL/GenBank/DDBJ whole genome shotgun (WGS) entry which is preliminary data.</text>
</comment>
<name>A0A1V3X981_MYCKA</name>